<proteinExistence type="predicted"/>
<feature type="signal peptide" evidence="12">
    <location>
        <begin position="1"/>
        <end position="25"/>
    </location>
</feature>
<dbReference type="Gene3D" id="3.40.50.2300">
    <property type="match status" value="2"/>
</dbReference>
<dbReference type="PRINTS" id="PR00248">
    <property type="entry name" value="GPCRMGR"/>
</dbReference>
<dbReference type="AlphaFoldDB" id="A0A1B8Y7W3"/>
<dbReference type="PANTHER" id="PTHR24061:SF542">
    <property type="entry name" value="VOMERONASAL TYPE-2 RECEPTOR 26-LIKE"/>
    <property type="match status" value="1"/>
</dbReference>
<dbReference type="EMBL" id="KV460386">
    <property type="protein sequence ID" value="OCA19105.1"/>
    <property type="molecule type" value="Genomic_DNA"/>
</dbReference>
<dbReference type="InterPro" id="IPR017979">
    <property type="entry name" value="GPCR_3_CS"/>
</dbReference>
<dbReference type="FunFam" id="3.40.50.2300:FF:000099">
    <property type="entry name" value="Eg435916, gene 1"/>
    <property type="match status" value="1"/>
</dbReference>
<dbReference type="PANTHER" id="PTHR24061">
    <property type="entry name" value="CALCIUM-SENSING RECEPTOR-RELATED"/>
    <property type="match status" value="1"/>
</dbReference>
<dbReference type="InterPro" id="IPR000068">
    <property type="entry name" value="GPCR_3_Ca_sens_rcpt-rel"/>
</dbReference>
<dbReference type="PROSITE" id="PS50259">
    <property type="entry name" value="G_PROTEIN_RECEP_F3_4"/>
    <property type="match status" value="1"/>
</dbReference>
<feature type="transmembrane region" description="Helical" evidence="11">
    <location>
        <begin position="705"/>
        <end position="729"/>
    </location>
</feature>
<evidence type="ECO:0000256" key="11">
    <source>
        <dbReference type="SAM" id="Phobius"/>
    </source>
</evidence>
<evidence type="ECO:0000256" key="1">
    <source>
        <dbReference type="ARBA" id="ARBA00004651"/>
    </source>
</evidence>
<reference evidence="14" key="1">
    <citation type="submission" date="2009-11" db="EMBL/GenBank/DDBJ databases">
        <authorList>
            <consortium name="US DOE Joint Genome Institute (JGI-PGF)"/>
            <person name="Ottilar R."/>
            <person name="Schmutz J."/>
            <person name="Salamov A."/>
            <person name="Cheng J.F."/>
            <person name="Lucas S."/>
            <person name="Pitluck S."/>
            <person name="Gundlach H."/>
            <person name="Guo Y."/>
            <person name="Haberer G."/>
            <person name="Nasrallah J."/>
            <person name="Mayer K.F.X."/>
            <person name="van de Peer Y."/>
            <person name="Weigel D."/>
            <person name="Grigoriev I.V."/>
        </authorList>
    </citation>
    <scope>NUCLEOTIDE SEQUENCE</scope>
    <source>
        <strain evidence="14">Nigerian</strain>
    </source>
</reference>
<gene>
    <name evidence="14" type="ORF">XENTR_v90029616mg</name>
</gene>
<keyword evidence="4 12" id="KW-0732">Signal</keyword>
<dbReference type="GO" id="GO:0005886">
    <property type="term" value="C:plasma membrane"/>
    <property type="evidence" value="ECO:0007669"/>
    <property type="project" value="UniProtKB-SubCell"/>
</dbReference>
<keyword evidence="10" id="KW-0807">Transducer</keyword>
<name>A0A1B8Y7W3_XENTR</name>
<evidence type="ECO:0000256" key="5">
    <source>
        <dbReference type="ARBA" id="ARBA00022989"/>
    </source>
</evidence>
<evidence type="ECO:0000256" key="2">
    <source>
        <dbReference type="ARBA" id="ARBA00022475"/>
    </source>
</evidence>
<feature type="transmembrane region" description="Helical" evidence="11">
    <location>
        <begin position="861"/>
        <end position="885"/>
    </location>
</feature>
<evidence type="ECO:0000256" key="12">
    <source>
        <dbReference type="SAM" id="SignalP"/>
    </source>
</evidence>
<dbReference type="InterPro" id="IPR011500">
    <property type="entry name" value="GPCR_3_9-Cys_dom"/>
</dbReference>
<dbReference type="Gene3D" id="2.10.50.30">
    <property type="entry name" value="GPCR, family 3, nine cysteines domain"/>
    <property type="match status" value="1"/>
</dbReference>
<protein>
    <recommendedName>
        <fullName evidence="13">G-protein coupled receptors family 3 profile domain-containing protein</fullName>
    </recommendedName>
</protein>
<dbReference type="InterPro" id="IPR001828">
    <property type="entry name" value="ANF_lig-bd_rcpt"/>
</dbReference>
<keyword evidence="2" id="KW-1003">Cell membrane</keyword>
<keyword evidence="9" id="KW-0325">Glycoprotein</keyword>
<organism evidence="14">
    <name type="scientific">Xenopus tropicalis</name>
    <name type="common">Western clawed frog</name>
    <name type="synonym">Silurana tropicalis</name>
    <dbReference type="NCBI Taxonomy" id="8364"/>
    <lineage>
        <taxon>Eukaryota</taxon>
        <taxon>Metazoa</taxon>
        <taxon>Chordata</taxon>
        <taxon>Craniata</taxon>
        <taxon>Vertebrata</taxon>
        <taxon>Euteleostomi</taxon>
        <taxon>Amphibia</taxon>
        <taxon>Batrachia</taxon>
        <taxon>Anura</taxon>
        <taxon>Pipoidea</taxon>
        <taxon>Pipidae</taxon>
        <taxon>Xenopodinae</taxon>
        <taxon>Xenopus</taxon>
        <taxon>Silurana</taxon>
    </lineage>
</organism>
<evidence type="ECO:0000256" key="8">
    <source>
        <dbReference type="ARBA" id="ARBA00023170"/>
    </source>
</evidence>
<dbReference type="FunFam" id="3.40.50.2300:FF:000701">
    <property type="entry name" value="Uncharacterized protein"/>
    <property type="match status" value="1"/>
</dbReference>
<keyword evidence="6" id="KW-0297">G-protein coupled receptor</keyword>
<feature type="transmembrane region" description="Helical" evidence="11">
    <location>
        <begin position="829"/>
        <end position="849"/>
    </location>
</feature>
<sequence>MEVLFPARLKVLLLVLMFQVLPSAAEMPSPSSGCRLRSNIRMNYFSDGDLIIGGILQINDLFLHFHWGTLCTLISFRHYRHLLVLIYTIGEINKDPEILPNVTLGYQIYDSCGLGIISFASAFGILSGTEQPIPNYSCWNNRKVVGFIGDLSSVSSLSIAWLAGIYRYPQISYGSADPIFNNRLEFPSFYRMIPNELSEIDAIMNLIGHFGWKWVGLVVSDDDIGHRARERLQNQMNKDGGCLAFLIRLKNWSDVNMSQVNITDINRSIAQTIYKTTANVIILFISSQYIESFNRLFALNKMPKKIWIVSTSFSRVIELRCSQILVTFNGTLALSFQQGEIPGFKQFFYSLNPYKYRDDTLFSKIWEIIFSCSFSDLAPGKTTKISLPKCTGNETFNDTVLESYGTFNYRIAYGVYTAVYTMAHTLHELYGTMTRSPKSAESLHMYFKQWQVRSFVQTSSGDQIYFRDNGDPPANYDILKWYFFGEGNIQSIKVGSFDTSRSDGDQLFINNSANLWGPYFSEFVHSRCSEPCKPGFRKAKLKGQPSCCYTYVLCADGEMSNITGTSHTNGNVGHRQIPRTKNFNATPVVKRLIVRLQHPLNAQSCTKCSKYEKSNRGRTSCIPRDINYLSYDDHLGSTLSSISVTFSISCAVILGIFIKYRETPIVRANNRYLSCLLLISLMLCFLCTLVFIGRPTQICCLLRQVTFGIVFTISVSSVLAKTLTVIIAFNATKPGSKLKKYVGTQLAIILVIVCSSGEIIISIVWLVSNPPFPEADTLSDPDYIILLCNEGSGFFFFCIIGYIGTLALLSFIAAFLAKDFPDRFNEAKNITFSMLGFCSVWGAFVPAYLSSKGSRMVAVEIFAILSSSAGLLGCIFIPKCYIIFLRPELNTKANRII</sequence>
<dbReference type="CDD" id="cd15283">
    <property type="entry name" value="7tmC_V2R_pheromone"/>
    <property type="match status" value="1"/>
</dbReference>
<feature type="domain" description="G-protein coupled receptors family 3 profile" evidence="13">
    <location>
        <begin position="635"/>
        <end position="897"/>
    </location>
</feature>
<dbReference type="InterPro" id="IPR028082">
    <property type="entry name" value="Peripla_BP_I"/>
</dbReference>
<evidence type="ECO:0000256" key="4">
    <source>
        <dbReference type="ARBA" id="ARBA00022729"/>
    </source>
</evidence>
<evidence type="ECO:0000256" key="6">
    <source>
        <dbReference type="ARBA" id="ARBA00023040"/>
    </source>
</evidence>
<dbReference type="GO" id="GO:0004930">
    <property type="term" value="F:G protein-coupled receptor activity"/>
    <property type="evidence" value="ECO:0007669"/>
    <property type="project" value="UniProtKB-KW"/>
</dbReference>
<feature type="transmembrane region" description="Helical" evidence="11">
    <location>
        <begin position="672"/>
        <end position="693"/>
    </location>
</feature>
<keyword evidence="7 11" id="KW-0472">Membrane</keyword>
<feature type="transmembrane region" description="Helical" evidence="11">
    <location>
        <begin position="741"/>
        <end position="767"/>
    </location>
</feature>
<evidence type="ECO:0000256" key="7">
    <source>
        <dbReference type="ARBA" id="ARBA00023136"/>
    </source>
</evidence>
<dbReference type="Pfam" id="PF00003">
    <property type="entry name" value="7tm_3"/>
    <property type="match status" value="1"/>
</dbReference>
<dbReference type="Pfam" id="PF01094">
    <property type="entry name" value="ANF_receptor"/>
    <property type="match status" value="1"/>
</dbReference>
<reference evidence="14" key="3">
    <citation type="submission" date="2016-05" db="EMBL/GenBank/DDBJ databases">
        <title>WGS assembly of Xenopus tropicalis.</title>
        <authorList>
            <person name="Sessions A."/>
            <person name="Jenkins J."/>
            <person name="Mitros T."/>
            <person name="Lyons J.T."/>
            <person name="Dichmann D.S."/>
            <person name="Robert J."/>
            <person name="Harland R.M."/>
            <person name="Rokhsar D.S."/>
        </authorList>
    </citation>
    <scope>NUCLEOTIDE SEQUENCE</scope>
    <source>
        <strain evidence="14">Nigerian</strain>
    </source>
</reference>
<dbReference type="InterPro" id="IPR017978">
    <property type="entry name" value="GPCR_3_C"/>
</dbReference>
<dbReference type="SUPFAM" id="SSF53822">
    <property type="entry name" value="Periplasmic binding protein-like I"/>
    <property type="match status" value="1"/>
</dbReference>
<keyword evidence="3 11" id="KW-0812">Transmembrane</keyword>
<feature type="transmembrane region" description="Helical" evidence="11">
    <location>
        <begin position="794"/>
        <end position="817"/>
    </location>
</feature>
<dbReference type="Pfam" id="PF07562">
    <property type="entry name" value="NCD3G"/>
    <property type="match status" value="1"/>
</dbReference>
<dbReference type="PRINTS" id="PR01535">
    <property type="entry name" value="VOMERONASL2R"/>
</dbReference>
<comment type="subcellular location">
    <subcellularLocation>
        <location evidence="1">Cell membrane</location>
        <topology evidence="1">Multi-pass membrane protein</topology>
    </subcellularLocation>
</comment>
<keyword evidence="5 11" id="KW-1133">Transmembrane helix</keyword>
<dbReference type="InterPro" id="IPR004073">
    <property type="entry name" value="GPCR_3_vmron_rcpt_2"/>
</dbReference>
<feature type="transmembrane region" description="Helical" evidence="11">
    <location>
        <begin position="639"/>
        <end position="660"/>
    </location>
</feature>
<keyword evidence="8" id="KW-0675">Receptor</keyword>
<reference evidence="14" key="2">
    <citation type="journal article" date="2010" name="Science">
        <title>The genome of the Western clawed frog Xenopus tropicalis.</title>
        <authorList>
            <person name="Hellsten U."/>
            <person name="Harland R.M."/>
            <person name="Gilchrist M.J."/>
            <person name="Hendrix D."/>
            <person name="Jurka J."/>
            <person name="Kapitonov V."/>
            <person name="Ovcharenko I."/>
            <person name="Putnam N.H."/>
            <person name="Shu S."/>
            <person name="Taher L."/>
            <person name="Blitz I.L."/>
            <person name="Blumberg B."/>
            <person name="Dichmann D.S."/>
            <person name="Dubchak I."/>
            <person name="Amaya E."/>
            <person name="Detter J.C."/>
            <person name="Fletcher R."/>
            <person name="Gerhard D.S."/>
            <person name="Goodstein D."/>
            <person name="Graves T."/>
            <person name="Grigoriev I.V."/>
            <person name="Grimwood J."/>
            <person name="Kawashima T."/>
            <person name="Lindquist E."/>
            <person name="Lucas S.M."/>
            <person name="Mead P.E."/>
            <person name="Mitros T."/>
            <person name="Ogino H."/>
            <person name="Ohta Y."/>
            <person name="Poliakov A.V."/>
            <person name="Pollet N."/>
            <person name="Robert J."/>
            <person name="Salamov A."/>
            <person name="Sater A.K."/>
            <person name="Schmutz J."/>
            <person name="Terry A."/>
            <person name="Vize P.D."/>
            <person name="Warren W.C."/>
            <person name="Wells D."/>
            <person name="Wills A."/>
            <person name="Wilson R.K."/>
            <person name="Zimmerman L.B."/>
            <person name="Zorn A.M."/>
            <person name="Grainger R."/>
            <person name="Grammer T."/>
            <person name="Khokha M.K."/>
            <person name="Richardson P.M."/>
            <person name="Rokhsar D.S."/>
        </authorList>
    </citation>
    <scope>NUCLEOTIDE SEQUENCE [LARGE SCALE GENOMIC DNA]</scope>
    <source>
        <strain evidence="14">Nigerian</strain>
    </source>
</reference>
<dbReference type="PROSITE" id="PS00981">
    <property type="entry name" value="G_PROTEIN_RECEP_F3_3"/>
    <property type="match status" value="1"/>
</dbReference>
<feature type="chain" id="PRO_5008619596" description="G-protein coupled receptors family 3 profile domain-containing protein" evidence="12">
    <location>
        <begin position="26"/>
        <end position="897"/>
    </location>
</feature>
<evidence type="ECO:0000313" key="14">
    <source>
        <dbReference type="EMBL" id="OCA19105.1"/>
    </source>
</evidence>
<evidence type="ECO:0000256" key="9">
    <source>
        <dbReference type="ARBA" id="ARBA00023180"/>
    </source>
</evidence>
<evidence type="ECO:0000259" key="13">
    <source>
        <dbReference type="PROSITE" id="PS50259"/>
    </source>
</evidence>
<dbReference type="InterPro" id="IPR038550">
    <property type="entry name" value="GPCR_3_9-Cys_sf"/>
</dbReference>
<evidence type="ECO:0000256" key="10">
    <source>
        <dbReference type="ARBA" id="ARBA00023224"/>
    </source>
</evidence>
<evidence type="ECO:0000256" key="3">
    <source>
        <dbReference type="ARBA" id="ARBA00022692"/>
    </source>
</evidence>
<dbReference type="CDD" id="cd06365">
    <property type="entry name" value="PBP1_pheromone_receptor"/>
    <property type="match status" value="1"/>
</dbReference>
<accession>A0A1B8Y7W3</accession>
<dbReference type="InterPro" id="IPR000337">
    <property type="entry name" value="GPCR_3"/>
</dbReference>